<dbReference type="GO" id="GO:0000245">
    <property type="term" value="P:spliceosomal complex assembly"/>
    <property type="evidence" value="ECO:0007669"/>
    <property type="project" value="TreeGrafter"/>
</dbReference>
<gene>
    <name evidence="11" type="ORF">ASPCAL10090</name>
</gene>
<dbReference type="Gene3D" id="3.30.200.20">
    <property type="entry name" value="Phosphorylase Kinase, domain 1"/>
    <property type="match status" value="1"/>
</dbReference>
<dbReference type="GO" id="GO:0050684">
    <property type="term" value="P:regulation of mRNA processing"/>
    <property type="evidence" value="ECO:0007669"/>
    <property type="project" value="TreeGrafter"/>
</dbReference>
<dbReference type="Proteomes" id="UP000054771">
    <property type="component" value="Unassembled WGS sequence"/>
</dbReference>
<dbReference type="EMBL" id="CDMC01000008">
    <property type="protein sequence ID" value="CEL06923.1"/>
    <property type="molecule type" value="Genomic_DNA"/>
</dbReference>
<evidence type="ECO:0000256" key="3">
    <source>
        <dbReference type="ARBA" id="ARBA00022679"/>
    </source>
</evidence>
<evidence type="ECO:0000256" key="9">
    <source>
        <dbReference type="PROSITE-ProRule" id="PRU10141"/>
    </source>
</evidence>
<dbReference type="OrthoDB" id="5979581at2759"/>
<feature type="binding site" evidence="9">
    <location>
        <position position="81"/>
    </location>
    <ligand>
        <name>ATP</name>
        <dbReference type="ChEBI" id="CHEBI:30616"/>
    </ligand>
</feature>
<dbReference type="InterPro" id="IPR051334">
    <property type="entry name" value="SRPK"/>
</dbReference>
<comment type="catalytic activity">
    <reaction evidence="8">
        <text>L-seryl-[protein] + ATP = O-phospho-L-seryl-[protein] + ADP + H(+)</text>
        <dbReference type="Rhea" id="RHEA:17989"/>
        <dbReference type="Rhea" id="RHEA-COMP:9863"/>
        <dbReference type="Rhea" id="RHEA-COMP:11604"/>
        <dbReference type="ChEBI" id="CHEBI:15378"/>
        <dbReference type="ChEBI" id="CHEBI:29999"/>
        <dbReference type="ChEBI" id="CHEBI:30616"/>
        <dbReference type="ChEBI" id="CHEBI:83421"/>
        <dbReference type="ChEBI" id="CHEBI:456216"/>
        <dbReference type="EC" id="2.7.11.1"/>
    </reaction>
</comment>
<dbReference type="OMA" id="RTIFETW"/>
<accession>A0A0U5G5N1</accession>
<dbReference type="InterPro" id="IPR000719">
    <property type="entry name" value="Prot_kinase_dom"/>
</dbReference>
<evidence type="ECO:0000256" key="7">
    <source>
        <dbReference type="ARBA" id="ARBA00047899"/>
    </source>
</evidence>
<reference evidence="12" key="1">
    <citation type="journal article" date="2016" name="Genome Announc.">
        <title>Draft genome sequences of fungus Aspergillus calidoustus.</title>
        <authorList>
            <person name="Horn F."/>
            <person name="Linde J."/>
            <person name="Mattern D.J."/>
            <person name="Walther G."/>
            <person name="Guthke R."/>
            <person name="Scherlach K."/>
            <person name="Martin K."/>
            <person name="Brakhage A.A."/>
            <person name="Petzke L."/>
            <person name="Valiante V."/>
        </authorList>
    </citation>
    <scope>NUCLEOTIDE SEQUENCE [LARGE SCALE GENOMIC DNA]</scope>
    <source>
        <strain evidence="12">SF006504</strain>
    </source>
</reference>
<comment type="catalytic activity">
    <reaction evidence="7">
        <text>L-threonyl-[protein] + ATP = O-phospho-L-threonyl-[protein] + ADP + H(+)</text>
        <dbReference type="Rhea" id="RHEA:46608"/>
        <dbReference type="Rhea" id="RHEA-COMP:11060"/>
        <dbReference type="Rhea" id="RHEA-COMP:11605"/>
        <dbReference type="ChEBI" id="CHEBI:15378"/>
        <dbReference type="ChEBI" id="CHEBI:30013"/>
        <dbReference type="ChEBI" id="CHEBI:30616"/>
        <dbReference type="ChEBI" id="CHEBI:61977"/>
        <dbReference type="ChEBI" id="CHEBI:456216"/>
        <dbReference type="EC" id="2.7.11.1"/>
    </reaction>
</comment>
<protein>
    <recommendedName>
        <fullName evidence="1">non-specific serine/threonine protein kinase</fullName>
        <ecNumber evidence="1">2.7.11.1</ecNumber>
    </recommendedName>
</protein>
<dbReference type="PANTHER" id="PTHR47634">
    <property type="entry name" value="PROTEIN KINASE DOMAIN-CONTAINING PROTEIN-RELATED"/>
    <property type="match status" value="1"/>
</dbReference>
<keyword evidence="12" id="KW-1185">Reference proteome</keyword>
<dbReference type="GO" id="GO:0005524">
    <property type="term" value="F:ATP binding"/>
    <property type="evidence" value="ECO:0007669"/>
    <property type="project" value="UniProtKB-UniRule"/>
</dbReference>
<evidence type="ECO:0000313" key="11">
    <source>
        <dbReference type="EMBL" id="CEL06923.1"/>
    </source>
</evidence>
<sequence length="427" mass="47827">MSSPAHSTSDLPPLGVDDLVYWPEDDVENLEGYRPGGYHPTYINDEFSNGRYKVVHKIGYGSYSTVWLGRGQLVNRYVALKIIVGEASTNGAELKILQHLRSDSSIHLRQQYIASLLDVFTFRGPNGEQQCLVSEVGGCSIALSKENSSNFMFPIDTARSIAAQVVMGLAYMHSCGVVHGDLHARNILIQPTHMDDMTTDEIYERFGQPFEIPVVRNDKATLGPEAPSNAIIPMNLIAPSNEVVDSKIKITDFGTSFFVDGPPAKLHTPTSLLPPEAFFHEPIGPPADIWTLGCTLFDILGERTIFETWADDRDDVIAEMVSALRNLPTRWWRKWKKRPDFFLEDGKSWNPKFDRMQTPVFRPLEQRLRQMGRGSTPETCELDEAERASLKSLLSAMLVYEPSERITADGTMHSAFLQPWAIAVPIT</sequence>
<feature type="domain" description="Protein kinase" evidence="10">
    <location>
        <begin position="52"/>
        <end position="417"/>
    </location>
</feature>
<name>A0A0U5G5N1_ASPCI</name>
<dbReference type="GO" id="GO:0004674">
    <property type="term" value="F:protein serine/threonine kinase activity"/>
    <property type="evidence" value="ECO:0007669"/>
    <property type="project" value="UniProtKB-KW"/>
</dbReference>
<evidence type="ECO:0000313" key="12">
    <source>
        <dbReference type="Proteomes" id="UP000054771"/>
    </source>
</evidence>
<dbReference type="SUPFAM" id="SSF56112">
    <property type="entry name" value="Protein kinase-like (PK-like)"/>
    <property type="match status" value="1"/>
</dbReference>
<dbReference type="PROSITE" id="PS00107">
    <property type="entry name" value="PROTEIN_KINASE_ATP"/>
    <property type="match status" value="1"/>
</dbReference>
<dbReference type="Pfam" id="PF00069">
    <property type="entry name" value="Pkinase"/>
    <property type="match status" value="2"/>
</dbReference>
<keyword evidence="5" id="KW-0418">Kinase</keyword>
<keyword evidence="2" id="KW-0723">Serine/threonine-protein kinase</keyword>
<keyword evidence="4 9" id="KW-0547">Nucleotide-binding</keyword>
<keyword evidence="6 9" id="KW-0067">ATP-binding</keyword>
<evidence type="ECO:0000256" key="1">
    <source>
        <dbReference type="ARBA" id="ARBA00012513"/>
    </source>
</evidence>
<evidence type="ECO:0000256" key="8">
    <source>
        <dbReference type="ARBA" id="ARBA00048679"/>
    </source>
</evidence>
<dbReference type="EC" id="2.7.11.1" evidence="1"/>
<dbReference type="PROSITE" id="PS50011">
    <property type="entry name" value="PROTEIN_KINASE_DOM"/>
    <property type="match status" value="1"/>
</dbReference>
<evidence type="ECO:0000256" key="2">
    <source>
        <dbReference type="ARBA" id="ARBA00022527"/>
    </source>
</evidence>
<keyword evidence="3" id="KW-0808">Transferase</keyword>
<evidence type="ECO:0000256" key="4">
    <source>
        <dbReference type="ARBA" id="ARBA00022741"/>
    </source>
</evidence>
<dbReference type="InterPro" id="IPR017441">
    <property type="entry name" value="Protein_kinase_ATP_BS"/>
</dbReference>
<dbReference type="Gene3D" id="1.10.510.10">
    <property type="entry name" value="Transferase(Phosphotransferase) domain 1"/>
    <property type="match status" value="1"/>
</dbReference>
<dbReference type="STRING" id="454130.A0A0U5G5N1"/>
<evidence type="ECO:0000256" key="6">
    <source>
        <dbReference type="ARBA" id="ARBA00022840"/>
    </source>
</evidence>
<proteinExistence type="predicted"/>
<evidence type="ECO:0000256" key="5">
    <source>
        <dbReference type="ARBA" id="ARBA00022777"/>
    </source>
</evidence>
<dbReference type="InterPro" id="IPR011009">
    <property type="entry name" value="Kinase-like_dom_sf"/>
</dbReference>
<dbReference type="AlphaFoldDB" id="A0A0U5G5N1"/>
<organism evidence="11 12">
    <name type="scientific">Aspergillus calidoustus</name>
    <dbReference type="NCBI Taxonomy" id="454130"/>
    <lineage>
        <taxon>Eukaryota</taxon>
        <taxon>Fungi</taxon>
        <taxon>Dikarya</taxon>
        <taxon>Ascomycota</taxon>
        <taxon>Pezizomycotina</taxon>
        <taxon>Eurotiomycetes</taxon>
        <taxon>Eurotiomycetidae</taxon>
        <taxon>Eurotiales</taxon>
        <taxon>Aspergillaceae</taxon>
        <taxon>Aspergillus</taxon>
        <taxon>Aspergillus subgen. Nidulantes</taxon>
    </lineage>
</organism>
<dbReference type="PANTHER" id="PTHR47634:SF9">
    <property type="entry name" value="PROTEIN KINASE DOMAIN-CONTAINING PROTEIN-RELATED"/>
    <property type="match status" value="1"/>
</dbReference>
<evidence type="ECO:0000259" key="10">
    <source>
        <dbReference type="PROSITE" id="PS50011"/>
    </source>
</evidence>